<name>A0A9P5YK85_9AGAR</name>
<accession>A0A9P5YK85</accession>
<dbReference type="Proteomes" id="UP000807469">
    <property type="component" value="Unassembled WGS sequence"/>
</dbReference>
<evidence type="ECO:0000313" key="3">
    <source>
        <dbReference type="Proteomes" id="UP000807469"/>
    </source>
</evidence>
<evidence type="ECO:0000256" key="1">
    <source>
        <dbReference type="SAM" id="MobiDB-lite"/>
    </source>
</evidence>
<reference evidence="2" key="1">
    <citation type="submission" date="2020-11" db="EMBL/GenBank/DDBJ databases">
        <authorList>
            <consortium name="DOE Joint Genome Institute"/>
            <person name="Ahrendt S."/>
            <person name="Riley R."/>
            <person name="Andreopoulos W."/>
            <person name="Labutti K."/>
            <person name="Pangilinan J."/>
            <person name="Ruiz-Duenas F.J."/>
            <person name="Barrasa J.M."/>
            <person name="Sanchez-Garcia M."/>
            <person name="Camarero S."/>
            <person name="Miyauchi S."/>
            <person name="Serrano A."/>
            <person name="Linde D."/>
            <person name="Babiker R."/>
            <person name="Drula E."/>
            <person name="Ayuso-Fernandez I."/>
            <person name="Pacheco R."/>
            <person name="Padilla G."/>
            <person name="Ferreira P."/>
            <person name="Barriuso J."/>
            <person name="Kellner H."/>
            <person name="Castanera R."/>
            <person name="Alfaro M."/>
            <person name="Ramirez L."/>
            <person name="Pisabarro A.G."/>
            <person name="Kuo A."/>
            <person name="Tritt A."/>
            <person name="Lipzen A."/>
            <person name="He G."/>
            <person name="Yan M."/>
            <person name="Ng V."/>
            <person name="Cullen D."/>
            <person name="Martin F."/>
            <person name="Rosso M.-N."/>
            <person name="Henrissat B."/>
            <person name="Hibbett D."/>
            <person name="Martinez A.T."/>
            <person name="Grigoriev I.V."/>
        </authorList>
    </citation>
    <scope>NUCLEOTIDE SEQUENCE</scope>
    <source>
        <strain evidence="2">CIRM-BRFM 674</strain>
    </source>
</reference>
<feature type="compositionally biased region" description="Basic residues" evidence="1">
    <location>
        <begin position="77"/>
        <end position="86"/>
    </location>
</feature>
<evidence type="ECO:0000313" key="2">
    <source>
        <dbReference type="EMBL" id="KAF9470160.1"/>
    </source>
</evidence>
<gene>
    <name evidence="2" type="ORF">BDN70DRAFT_939983</name>
</gene>
<proteinExistence type="predicted"/>
<feature type="compositionally biased region" description="Basic and acidic residues" evidence="1">
    <location>
        <begin position="1"/>
        <end position="31"/>
    </location>
</feature>
<dbReference type="EMBL" id="MU156217">
    <property type="protein sequence ID" value="KAF9470160.1"/>
    <property type="molecule type" value="Genomic_DNA"/>
</dbReference>
<feature type="region of interest" description="Disordered" evidence="1">
    <location>
        <begin position="1"/>
        <end position="117"/>
    </location>
</feature>
<keyword evidence="3" id="KW-1185">Reference proteome</keyword>
<sequence length="154" mass="17303">MNDERLRATDDDGAKNQDDERTRTTDNHERWTTASDGQLRATDNDERQRTNSDDEHIRMTDGYEDRMDTNDHERRTTYSHRPRKASAQRAVMDGAWGGEANSASLSEGGGEEERMIRSSSLPTLLMSTLHLGGAKVGEDEENGELFACIERGAE</sequence>
<dbReference type="AlphaFoldDB" id="A0A9P5YK85"/>
<comment type="caution">
    <text evidence="2">The sequence shown here is derived from an EMBL/GenBank/DDBJ whole genome shotgun (WGS) entry which is preliminary data.</text>
</comment>
<organism evidence="2 3">
    <name type="scientific">Pholiota conissans</name>
    <dbReference type="NCBI Taxonomy" id="109636"/>
    <lineage>
        <taxon>Eukaryota</taxon>
        <taxon>Fungi</taxon>
        <taxon>Dikarya</taxon>
        <taxon>Basidiomycota</taxon>
        <taxon>Agaricomycotina</taxon>
        <taxon>Agaricomycetes</taxon>
        <taxon>Agaricomycetidae</taxon>
        <taxon>Agaricales</taxon>
        <taxon>Agaricineae</taxon>
        <taxon>Strophariaceae</taxon>
        <taxon>Pholiota</taxon>
    </lineage>
</organism>
<protein>
    <submittedName>
        <fullName evidence="2">Uncharacterized protein</fullName>
    </submittedName>
</protein>
<feature type="compositionally biased region" description="Basic and acidic residues" evidence="1">
    <location>
        <begin position="42"/>
        <end position="76"/>
    </location>
</feature>